<evidence type="ECO:0000256" key="2">
    <source>
        <dbReference type="ARBA" id="ARBA00015190"/>
    </source>
</evidence>
<evidence type="ECO:0000313" key="7">
    <source>
        <dbReference type="EMBL" id="GAG44439.1"/>
    </source>
</evidence>
<dbReference type="Gene3D" id="3.30.200.20">
    <property type="entry name" value="Phosphorylase Kinase, domain 1"/>
    <property type="match status" value="1"/>
</dbReference>
<evidence type="ECO:0000256" key="1">
    <source>
        <dbReference type="ARBA" id="ARBA00010632"/>
    </source>
</evidence>
<dbReference type="PANTHER" id="PTHR10335">
    <property type="entry name" value="RRNA 2-O-METHYLTRANSFERASE FIBRILLARIN"/>
    <property type="match status" value="1"/>
</dbReference>
<comment type="caution">
    <text evidence="7">The sequence shown here is derived from an EMBL/GenBank/DDBJ whole genome shotgun (WGS) entry which is preliminary data.</text>
</comment>
<accession>X0XMN8</accession>
<evidence type="ECO:0000256" key="6">
    <source>
        <dbReference type="ARBA" id="ARBA00022884"/>
    </source>
</evidence>
<feature type="non-terminal residue" evidence="7">
    <location>
        <position position="171"/>
    </location>
</feature>
<dbReference type="GO" id="GO:1990259">
    <property type="term" value="F:histone H2AQ104 methyltransferase activity"/>
    <property type="evidence" value="ECO:0007669"/>
    <property type="project" value="TreeGrafter"/>
</dbReference>
<dbReference type="GO" id="GO:0003723">
    <property type="term" value="F:RNA binding"/>
    <property type="evidence" value="ECO:0007669"/>
    <property type="project" value="UniProtKB-KW"/>
</dbReference>
<dbReference type="PIRSF" id="PIRSF006540">
    <property type="entry name" value="Nop17p"/>
    <property type="match status" value="1"/>
</dbReference>
<dbReference type="Gene3D" id="3.40.50.150">
    <property type="entry name" value="Vaccinia Virus protein VP39"/>
    <property type="match status" value="1"/>
</dbReference>
<gene>
    <name evidence="7" type="ORF">S01H1_76497</name>
</gene>
<proteinExistence type="inferred from homology"/>
<dbReference type="InterPro" id="IPR000692">
    <property type="entry name" value="Fibrillarin"/>
</dbReference>
<sequence length="171" mass="19458">MINKSRVFEVYEDKRKRLYTVSLTPGKKVYDERLIKEKGVEYREWNARRSKLAATILKGSSNIFIRKGDVVLYLGCSTGTTVSHVSDIVGKDGFVFALDFAPRVMREMVFVCEDRKNIAPILGDANKPSSYTERVSMVDVVYADIAQRNQVDIFLKNVNLFLKKGGYCLLT</sequence>
<dbReference type="EMBL" id="BARS01051340">
    <property type="protein sequence ID" value="GAG44439.1"/>
    <property type="molecule type" value="Genomic_DNA"/>
</dbReference>
<dbReference type="CDD" id="cd02440">
    <property type="entry name" value="AdoMet_MTases"/>
    <property type="match status" value="1"/>
</dbReference>
<dbReference type="PRINTS" id="PR00052">
    <property type="entry name" value="FIBRILLARIN"/>
</dbReference>
<evidence type="ECO:0000256" key="5">
    <source>
        <dbReference type="ARBA" id="ARBA00022679"/>
    </source>
</evidence>
<dbReference type="PANTHER" id="PTHR10335:SF17">
    <property type="entry name" value="FIBRILLARIN"/>
    <property type="match status" value="1"/>
</dbReference>
<dbReference type="GO" id="GO:0000494">
    <property type="term" value="P:box C/D sno(s)RNA 3'-end processing"/>
    <property type="evidence" value="ECO:0007669"/>
    <property type="project" value="TreeGrafter"/>
</dbReference>
<keyword evidence="6" id="KW-0694">RNA-binding</keyword>
<comment type="similarity">
    <text evidence="1">Belongs to the methyltransferase superfamily. Fibrillarin family.</text>
</comment>
<dbReference type="InterPro" id="IPR029063">
    <property type="entry name" value="SAM-dependent_MTases_sf"/>
</dbReference>
<dbReference type="SUPFAM" id="SSF53335">
    <property type="entry name" value="S-adenosyl-L-methionine-dependent methyltransferases"/>
    <property type="match status" value="1"/>
</dbReference>
<evidence type="ECO:0000256" key="4">
    <source>
        <dbReference type="ARBA" id="ARBA00022603"/>
    </source>
</evidence>
<dbReference type="AlphaFoldDB" id="X0XMN8"/>
<reference evidence="7" key="1">
    <citation type="journal article" date="2014" name="Front. Microbiol.">
        <title>High frequency of phylogenetically diverse reductive dehalogenase-homologous genes in deep subseafloor sedimentary metagenomes.</title>
        <authorList>
            <person name="Kawai M."/>
            <person name="Futagami T."/>
            <person name="Toyoda A."/>
            <person name="Takaki Y."/>
            <person name="Nishi S."/>
            <person name="Hori S."/>
            <person name="Arai W."/>
            <person name="Tsubouchi T."/>
            <person name="Morono Y."/>
            <person name="Uchiyama I."/>
            <person name="Ito T."/>
            <person name="Fujiyama A."/>
            <person name="Inagaki F."/>
            <person name="Takami H."/>
        </authorList>
    </citation>
    <scope>NUCLEOTIDE SEQUENCE</scope>
    <source>
        <strain evidence="7">Expedition CK06-06</strain>
    </source>
</reference>
<organism evidence="7">
    <name type="scientific">marine sediment metagenome</name>
    <dbReference type="NCBI Taxonomy" id="412755"/>
    <lineage>
        <taxon>unclassified sequences</taxon>
        <taxon>metagenomes</taxon>
        <taxon>ecological metagenomes</taxon>
    </lineage>
</organism>
<protein>
    <recommendedName>
        <fullName evidence="2">rRNA 2'-O-methyltransferase fibrillarin</fullName>
    </recommendedName>
</protein>
<dbReference type="NCBIfam" id="NF003276">
    <property type="entry name" value="PRK04266.1-2"/>
    <property type="match status" value="1"/>
</dbReference>
<dbReference type="SMART" id="SM01206">
    <property type="entry name" value="Fibrillarin"/>
    <property type="match status" value="1"/>
</dbReference>
<name>X0XMN8_9ZZZZ</name>
<keyword evidence="5" id="KW-0808">Transferase</keyword>
<keyword evidence="3" id="KW-0698">rRNA processing</keyword>
<evidence type="ECO:0000256" key="3">
    <source>
        <dbReference type="ARBA" id="ARBA00022552"/>
    </source>
</evidence>
<keyword evidence="4" id="KW-0489">Methyltransferase</keyword>
<dbReference type="Pfam" id="PF01269">
    <property type="entry name" value="Fibrillarin"/>
    <property type="match status" value="1"/>
</dbReference>
<dbReference type="GO" id="GO:0008649">
    <property type="term" value="F:rRNA methyltransferase activity"/>
    <property type="evidence" value="ECO:0007669"/>
    <property type="project" value="TreeGrafter"/>
</dbReference>